<proteinExistence type="predicted"/>
<accession>A0A813AWD2</accession>
<gene>
    <name evidence="2" type="primary">Nlrc3</name>
    <name evidence="2" type="ORF">SNEC2469_LOCUS29057</name>
</gene>
<comment type="caution">
    <text evidence="2">The sequence shown here is derived from an EMBL/GenBank/DDBJ whole genome shotgun (WGS) entry which is preliminary data.</text>
</comment>
<keyword evidence="3" id="KW-1185">Reference proteome</keyword>
<sequence length="84" mass="9019">VGLELERVSVVTFSDFIVCLRGNSITEEELQGILQEVPTDSDGLLSCRKLLRCLQRASDRGQPGGGLLGRAFPCCSSGRPGEPQ</sequence>
<reference evidence="2" key="1">
    <citation type="submission" date="2021-02" db="EMBL/GenBank/DDBJ databases">
        <authorList>
            <person name="Dougan E. K."/>
            <person name="Rhodes N."/>
            <person name="Thang M."/>
            <person name="Chan C."/>
        </authorList>
    </citation>
    <scope>NUCLEOTIDE SEQUENCE</scope>
</reference>
<dbReference type="InterPro" id="IPR011992">
    <property type="entry name" value="EF-hand-dom_pair"/>
</dbReference>
<organism evidence="2 3">
    <name type="scientific">Symbiodinium necroappetens</name>
    <dbReference type="NCBI Taxonomy" id="1628268"/>
    <lineage>
        <taxon>Eukaryota</taxon>
        <taxon>Sar</taxon>
        <taxon>Alveolata</taxon>
        <taxon>Dinophyceae</taxon>
        <taxon>Suessiales</taxon>
        <taxon>Symbiodiniaceae</taxon>
        <taxon>Symbiodinium</taxon>
    </lineage>
</organism>
<dbReference type="EMBL" id="CAJNJA010064463">
    <property type="protein sequence ID" value="CAE7882933.1"/>
    <property type="molecule type" value="Genomic_DNA"/>
</dbReference>
<dbReference type="Proteomes" id="UP000601435">
    <property type="component" value="Unassembled WGS sequence"/>
</dbReference>
<feature type="non-terminal residue" evidence="2">
    <location>
        <position position="84"/>
    </location>
</feature>
<evidence type="ECO:0000313" key="2">
    <source>
        <dbReference type="EMBL" id="CAE7882933.1"/>
    </source>
</evidence>
<protein>
    <submittedName>
        <fullName evidence="2">Nlrc3 protein</fullName>
    </submittedName>
</protein>
<feature type="region of interest" description="Disordered" evidence="1">
    <location>
        <begin position="58"/>
        <end position="84"/>
    </location>
</feature>
<dbReference type="SUPFAM" id="SSF47473">
    <property type="entry name" value="EF-hand"/>
    <property type="match status" value="1"/>
</dbReference>
<feature type="non-terminal residue" evidence="2">
    <location>
        <position position="1"/>
    </location>
</feature>
<evidence type="ECO:0000256" key="1">
    <source>
        <dbReference type="SAM" id="MobiDB-lite"/>
    </source>
</evidence>
<dbReference type="AlphaFoldDB" id="A0A813AWD2"/>
<name>A0A813AWD2_9DINO</name>
<evidence type="ECO:0000313" key="3">
    <source>
        <dbReference type="Proteomes" id="UP000601435"/>
    </source>
</evidence>